<protein>
    <recommendedName>
        <fullName evidence="5">DUF3899 domain-containing protein</fullName>
    </recommendedName>
</protein>
<keyword evidence="2" id="KW-0472">Membrane</keyword>
<comment type="caution">
    <text evidence="3">The sequence shown here is derived from an EMBL/GenBank/DDBJ whole genome shotgun (WGS) entry which is preliminary data.</text>
</comment>
<organism evidence="3 4">
    <name type="scientific">Neobacillus paridis</name>
    <dbReference type="NCBI Taxonomy" id="2803862"/>
    <lineage>
        <taxon>Bacteria</taxon>
        <taxon>Bacillati</taxon>
        <taxon>Bacillota</taxon>
        <taxon>Bacilli</taxon>
        <taxon>Bacillales</taxon>
        <taxon>Bacillaceae</taxon>
        <taxon>Neobacillus</taxon>
    </lineage>
</organism>
<sequence>MSGSWRINAILGLTAFILSFVLSFVNNTWQTSLFRAVIGFVLFFIFGYLLRMIFQQMTSRKSGDKLPPQTMNQPYSAKANAAKQSHSQWQEAVNGKGKSKAPEVSKENAHFQAISLEALHTKKGSNESK</sequence>
<dbReference type="EMBL" id="JAESWB010000168">
    <property type="protein sequence ID" value="MBL4952963.1"/>
    <property type="molecule type" value="Genomic_DNA"/>
</dbReference>
<accession>A0ABS1TQT9</accession>
<keyword evidence="2" id="KW-1133">Transmembrane helix</keyword>
<feature type="transmembrane region" description="Helical" evidence="2">
    <location>
        <begin position="32"/>
        <end position="50"/>
    </location>
</feature>
<evidence type="ECO:0000256" key="2">
    <source>
        <dbReference type="SAM" id="Phobius"/>
    </source>
</evidence>
<evidence type="ECO:0008006" key="5">
    <source>
        <dbReference type="Google" id="ProtNLM"/>
    </source>
</evidence>
<feature type="region of interest" description="Disordered" evidence="1">
    <location>
        <begin position="60"/>
        <end position="106"/>
    </location>
</feature>
<reference evidence="3 4" key="1">
    <citation type="submission" date="2021-01" db="EMBL/GenBank/DDBJ databases">
        <title>Genome public.</title>
        <authorList>
            <person name="Liu C."/>
            <person name="Sun Q."/>
        </authorList>
    </citation>
    <scope>NUCLEOTIDE SEQUENCE [LARGE SCALE GENOMIC DNA]</scope>
    <source>
        <strain evidence="3 4">YIM B02564</strain>
    </source>
</reference>
<keyword evidence="4" id="KW-1185">Reference proteome</keyword>
<proteinExistence type="predicted"/>
<gene>
    <name evidence="3" type="ORF">JK635_12140</name>
</gene>
<dbReference type="RefSeq" id="WP_202654186.1">
    <property type="nucleotide sequence ID" value="NZ_JAESWB010000168.1"/>
</dbReference>
<evidence type="ECO:0000313" key="3">
    <source>
        <dbReference type="EMBL" id="MBL4952963.1"/>
    </source>
</evidence>
<feature type="transmembrane region" description="Helical" evidence="2">
    <location>
        <begin position="7"/>
        <end position="26"/>
    </location>
</feature>
<evidence type="ECO:0000256" key="1">
    <source>
        <dbReference type="SAM" id="MobiDB-lite"/>
    </source>
</evidence>
<name>A0ABS1TQT9_9BACI</name>
<keyword evidence="2" id="KW-0812">Transmembrane</keyword>
<dbReference type="Proteomes" id="UP000623967">
    <property type="component" value="Unassembled WGS sequence"/>
</dbReference>
<evidence type="ECO:0000313" key="4">
    <source>
        <dbReference type="Proteomes" id="UP000623967"/>
    </source>
</evidence>
<feature type="compositionally biased region" description="Polar residues" evidence="1">
    <location>
        <begin position="82"/>
        <end position="91"/>
    </location>
</feature>